<comment type="catalytic activity">
    <reaction evidence="7">
        <text>L-threonyl-[protein] + ATP = O-phospho-L-threonyl-[protein] + ADP + H(+)</text>
        <dbReference type="Rhea" id="RHEA:46608"/>
        <dbReference type="Rhea" id="RHEA-COMP:11060"/>
        <dbReference type="Rhea" id="RHEA-COMP:11605"/>
        <dbReference type="ChEBI" id="CHEBI:15378"/>
        <dbReference type="ChEBI" id="CHEBI:30013"/>
        <dbReference type="ChEBI" id="CHEBI:30616"/>
        <dbReference type="ChEBI" id="CHEBI:61977"/>
        <dbReference type="ChEBI" id="CHEBI:456216"/>
        <dbReference type="EC" id="2.7.11.1"/>
    </reaction>
</comment>
<protein>
    <recommendedName>
        <fullName evidence="1">non-specific serine/threonine protein kinase</fullName>
        <ecNumber evidence="1">2.7.11.1</ecNumber>
    </recommendedName>
</protein>
<dbReference type="InterPro" id="IPR005543">
    <property type="entry name" value="PASTA_dom"/>
</dbReference>
<evidence type="ECO:0000256" key="2">
    <source>
        <dbReference type="ARBA" id="ARBA00022527"/>
    </source>
</evidence>
<feature type="compositionally biased region" description="Basic and acidic residues" evidence="9">
    <location>
        <begin position="392"/>
        <end position="407"/>
    </location>
</feature>
<dbReference type="PANTHER" id="PTHR43289:SF34">
    <property type="entry name" value="SERINE_THREONINE-PROTEIN KINASE YBDM-RELATED"/>
    <property type="match status" value="1"/>
</dbReference>
<dbReference type="Gene3D" id="3.30.200.20">
    <property type="entry name" value="Phosphorylase Kinase, domain 1"/>
    <property type="match status" value="1"/>
</dbReference>
<feature type="region of interest" description="Disordered" evidence="9">
    <location>
        <begin position="342"/>
        <end position="442"/>
    </location>
</feature>
<keyword evidence="4" id="KW-0547">Nucleotide-binding</keyword>
<dbReference type="FunFam" id="3.30.200.20:FF:000035">
    <property type="entry name" value="Serine/threonine protein kinase Stk1"/>
    <property type="match status" value="1"/>
</dbReference>
<dbReference type="EMBL" id="FMYF01000001">
    <property type="protein sequence ID" value="SDB80138.1"/>
    <property type="molecule type" value="Genomic_DNA"/>
</dbReference>
<dbReference type="Gene3D" id="3.30.10.20">
    <property type="match status" value="4"/>
</dbReference>
<feature type="compositionally biased region" description="Basic and acidic residues" evidence="9">
    <location>
        <begin position="423"/>
        <end position="442"/>
    </location>
</feature>
<dbReference type="PROSITE" id="PS00108">
    <property type="entry name" value="PROTEIN_KINASE_ST"/>
    <property type="match status" value="1"/>
</dbReference>
<dbReference type="Pfam" id="PF00069">
    <property type="entry name" value="Pkinase"/>
    <property type="match status" value="1"/>
</dbReference>
<keyword evidence="3" id="KW-0808">Transferase</keyword>
<evidence type="ECO:0000313" key="13">
    <source>
        <dbReference type="EMBL" id="SDB80138.1"/>
    </source>
</evidence>
<evidence type="ECO:0000256" key="10">
    <source>
        <dbReference type="SAM" id="Phobius"/>
    </source>
</evidence>
<dbReference type="PROSITE" id="PS50011">
    <property type="entry name" value="PROTEIN_KINASE_DOM"/>
    <property type="match status" value="1"/>
</dbReference>
<dbReference type="GO" id="GO:0004674">
    <property type="term" value="F:protein serine/threonine kinase activity"/>
    <property type="evidence" value="ECO:0007669"/>
    <property type="project" value="UniProtKB-KW"/>
</dbReference>
<dbReference type="Proteomes" id="UP000199086">
    <property type="component" value="Unassembled WGS sequence"/>
</dbReference>
<keyword evidence="14" id="KW-1185">Reference proteome</keyword>
<evidence type="ECO:0000256" key="7">
    <source>
        <dbReference type="ARBA" id="ARBA00047899"/>
    </source>
</evidence>
<dbReference type="SMART" id="SM00740">
    <property type="entry name" value="PASTA"/>
    <property type="match status" value="4"/>
</dbReference>
<organism evidence="13 14">
    <name type="scientific">Raineyella antarctica</name>
    <dbReference type="NCBI Taxonomy" id="1577474"/>
    <lineage>
        <taxon>Bacteria</taxon>
        <taxon>Bacillati</taxon>
        <taxon>Actinomycetota</taxon>
        <taxon>Actinomycetes</taxon>
        <taxon>Propionibacteriales</taxon>
        <taxon>Propionibacteriaceae</taxon>
        <taxon>Raineyella</taxon>
    </lineage>
</organism>
<evidence type="ECO:0000313" key="14">
    <source>
        <dbReference type="Proteomes" id="UP000199086"/>
    </source>
</evidence>
<feature type="domain" description="PASTA" evidence="12">
    <location>
        <begin position="485"/>
        <end position="551"/>
    </location>
</feature>
<dbReference type="Pfam" id="PF03793">
    <property type="entry name" value="PASTA"/>
    <property type="match status" value="4"/>
</dbReference>
<gene>
    <name evidence="13" type="ORF">GA0111570_101413</name>
</gene>
<proteinExistence type="predicted"/>
<dbReference type="SUPFAM" id="SSF56112">
    <property type="entry name" value="Protein kinase-like (PK-like)"/>
    <property type="match status" value="1"/>
</dbReference>
<keyword evidence="10" id="KW-1133">Transmembrane helix</keyword>
<feature type="domain" description="PASTA" evidence="12">
    <location>
        <begin position="552"/>
        <end position="619"/>
    </location>
</feature>
<dbReference type="CDD" id="cd14014">
    <property type="entry name" value="STKc_PknB_like"/>
    <property type="match status" value="1"/>
</dbReference>
<feature type="compositionally biased region" description="Low complexity" evidence="9">
    <location>
        <begin position="342"/>
        <end position="366"/>
    </location>
</feature>
<dbReference type="InterPro" id="IPR000719">
    <property type="entry name" value="Prot_kinase_dom"/>
</dbReference>
<feature type="transmembrane region" description="Helical" evidence="10">
    <location>
        <begin position="463"/>
        <end position="484"/>
    </location>
</feature>
<evidence type="ECO:0000256" key="6">
    <source>
        <dbReference type="ARBA" id="ARBA00022840"/>
    </source>
</evidence>
<evidence type="ECO:0000256" key="8">
    <source>
        <dbReference type="ARBA" id="ARBA00048679"/>
    </source>
</evidence>
<reference evidence="13 14" key="1">
    <citation type="submission" date="2016-06" db="EMBL/GenBank/DDBJ databases">
        <authorList>
            <person name="Olsen C.W."/>
            <person name="Carey S."/>
            <person name="Hinshaw L."/>
            <person name="Karasin A.I."/>
        </authorList>
    </citation>
    <scope>NUCLEOTIDE SEQUENCE [LARGE SCALE GENOMIC DNA]</scope>
    <source>
        <strain evidence="13 14">LZ-22</strain>
    </source>
</reference>
<keyword evidence="2 13" id="KW-0723">Serine/threonine-protein kinase</keyword>
<dbReference type="STRING" id="1577474.GA0111570_101413"/>
<dbReference type="CDD" id="cd06577">
    <property type="entry name" value="PASTA_pknB"/>
    <property type="match status" value="3"/>
</dbReference>
<dbReference type="GO" id="GO:0045717">
    <property type="term" value="P:negative regulation of fatty acid biosynthetic process"/>
    <property type="evidence" value="ECO:0007669"/>
    <property type="project" value="UniProtKB-ARBA"/>
</dbReference>
<dbReference type="EC" id="2.7.11.1" evidence="1"/>
<keyword evidence="10" id="KW-0812">Transmembrane</keyword>
<evidence type="ECO:0000256" key="5">
    <source>
        <dbReference type="ARBA" id="ARBA00022777"/>
    </source>
</evidence>
<keyword evidence="5 13" id="KW-0418">Kinase</keyword>
<evidence type="ECO:0000256" key="3">
    <source>
        <dbReference type="ARBA" id="ARBA00022679"/>
    </source>
</evidence>
<dbReference type="InterPro" id="IPR008271">
    <property type="entry name" value="Ser/Thr_kinase_AS"/>
</dbReference>
<evidence type="ECO:0000256" key="9">
    <source>
        <dbReference type="SAM" id="MobiDB-lite"/>
    </source>
</evidence>
<feature type="domain" description="PASTA" evidence="12">
    <location>
        <begin position="620"/>
        <end position="685"/>
    </location>
</feature>
<dbReference type="PROSITE" id="PS51178">
    <property type="entry name" value="PASTA"/>
    <property type="match status" value="4"/>
</dbReference>
<dbReference type="AlphaFoldDB" id="A0A1G6GDQ8"/>
<evidence type="ECO:0000259" key="12">
    <source>
        <dbReference type="PROSITE" id="PS51178"/>
    </source>
</evidence>
<comment type="catalytic activity">
    <reaction evidence="8">
        <text>L-seryl-[protein] + ATP = O-phospho-L-seryl-[protein] + ADP + H(+)</text>
        <dbReference type="Rhea" id="RHEA:17989"/>
        <dbReference type="Rhea" id="RHEA-COMP:9863"/>
        <dbReference type="Rhea" id="RHEA-COMP:11604"/>
        <dbReference type="ChEBI" id="CHEBI:15378"/>
        <dbReference type="ChEBI" id="CHEBI:29999"/>
        <dbReference type="ChEBI" id="CHEBI:30616"/>
        <dbReference type="ChEBI" id="CHEBI:83421"/>
        <dbReference type="ChEBI" id="CHEBI:456216"/>
        <dbReference type="EC" id="2.7.11.1"/>
    </reaction>
</comment>
<feature type="domain" description="Protein kinase" evidence="11">
    <location>
        <begin position="19"/>
        <end position="303"/>
    </location>
</feature>
<sequence>MTNSSIGDPLVGHALEGRYEITSRLARGGMATVYRAVDRRLDRTVAVKIMHEGLGDDEAFVTNFDREARAAAHLSHPNIVSVFDQGNDFGRPFIVMELVEGSTLRRLVSREAPLTPLRALDLMDPVLSALAAAHDSGLIHRDVKPENVLISRRGQLKVADFGLARAVTSQSAAATQGLLIGTVSYLPPELVEHGYADTRSDVYSAGIMLFEMLTGRKPHTGDSPIQVAYAHVHKDVPKPSSWVDTDWRRSLDGIPPYLDALVGAATSRDPDRRPSDARAFLDCVRRARKALSSGVMHDPHLTLVLADPNAADDTEPVDIEYTPTRRAMLAVAGLGATASASTASASTGSSATASGSVGSGSAHAGARPGDLGGTVLSPPRPNGTSEGSSLRALEDDPGARDQDEHAEPIALPVDGVGAAGPDRPGDGTDSDRTGTEESDRTDWADSGAYEIARATRGRRARRALVAALLVLVVALGAVGTWWLVDGRYVAAPVVTTMTQPQASAAVKAAGLEFATTEEYSETVPVGAVIATVPGPGEDIARGATLTAVLSKGPERYAVPAVVGKPLDEARQALDANHLAVGTVTEHWSETVAQGTVVSAATQEGTSVKPGTPVDLVVSKGREPITVKNWYNRNSDDAIAALAAQGLKVVTTSRTSDQVAAGKVLGQTPSEGTLYRGDKVTVAISQGPEKVTVPDVKGKSVKDAEAAMAAAGFRTTTQPVEVNYLGLGFVARSSAEPGTQVAKGSTITLFLV</sequence>
<dbReference type="RefSeq" id="WP_092605823.1">
    <property type="nucleotide sequence ID" value="NZ_FMYF01000001.1"/>
</dbReference>
<evidence type="ECO:0000256" key="1">
    <source>
        <dbReference type="ARBA" id="ARBA00012513"/>
    </source>
</evidence>
<dbReference type="FunFam" id="1.10.510.10:FF:000021">
    <property type="entry name" value="Serine/threonine protein kinase"/>
    <property type="match status" value="1"/>
</dbReference>
<evidence type="ECO:0000256" key="4">
    <source>
        <dbReference type="ARBA" id="ARBA00022741"/>
    </source>
</evidence>
<name>A0A1G6GDQ8_9ACTN</name>
<dbReference type="PANTHER" id="PTHR43289">
    <property type="entry name" value="MITOGEN-ACTIVATED PROTEIN KINASE KINASE KINASE 20-RELATED"/>
    <property type="match status" value="1"/>
</dbReference>
<dbReference type="SUPFAM" id="SSF54184">
    <property type="entry name" value="Penicillin-binding protein 2x (pbp-2x), c-terminal domain"/>
    <property type="match status" value="1"/>
</dbReference>
<dbReference type="Gene3D" id="1.10.510.10">
    <property type="entry name" value="Transferase(Phosphotransferase) domain 1"/>
    <property type="match status" value="1"/>
</dbReference>
<dbReference type="OrthoDB" id="9762169at2"/>
<evidence type="ECO:0000259" key="11">
    <source>
        <dbReference type="PROSITE" id="PS50011"/>
    </source>
</evidence>
<dbReference type="InterPro" id="IPR011009">
    <property type="entry name" value="Kinase-like_dom_sf"/>
</dbReference>
<dbReference type="SMART" id="SM00220">
    <property type="entry name" value="S_TKc"/>
    <property type="match status" value="1"/>
</dbReference>
<accession>A0A1G6GDQ8</accession>
<keyword evidence="6" id="KW-0067">ATP-binding</keyword>
<keyword evidence="10" id="KW-0472">Membrane</keyword>
<dbReference type="GO" id="GO:0005524">
    <property type="term" value="F:ATP binding"/>
    <property type="evidence" value="ECO:0007669"/>
    <property type="project" value="UniProtKB-KW"/>
</dbReference>
<feature type="domain" description="PASTA" evidence="12">
    <location>
        <begin position="686"/>
        <end position="751"/>
    </location>
</feature>